<comment type="caution">
    <text evidence="2">The sequence shown here is derived from an EMBL/GenBank/DDBJ whole genome shotgun (WGS) entry which is preliminary data.</text>
</comment>
<feature type="transmembrane region" description="Helical" evidence="1">
    <location>
        <begin position="34"/>
        <end position="59"/>
    </location>
</feature>
<evidence type="ECO:0000313" key="3">
    <source>
        <dbReference type="Proteomes" id="UP000070505"/>
    </source>
</evidence>
<protein>
    <recommendedName>
        <fullName evidence="4">DUF3180 domain-containing protein</fullName>
    </recommendedName>
</protein>
<gene>
    <name evidence="2" type="ORF">HMPREF3230_00096</name>
</gene>
<name>A0A135ZC29_GARVA</name>
<keyword evidence="1" id="KW-1133">Transmembrane helix</keyword>
<sequence>MKAYRTPWWYFVLGCIGGFVLGAMSVSMTESSAIMVAGAPWIVILVMIILGITTFVLAWQTHQYATAKPEDRKVPNHRKFVIALMLSKSLGMACAILIGWYIGQIVMSVSHSEVPIYASVVRECSIAALVCFIDMIIGIVGEWLCQLPPEDKNERTEDSQRASAPVA</sequence>
<dbReference type="PATRIC" id="fig|2702.101.peg.95"/>
<reference evidence="2 3" key="1">
    <citation type="submission" date="2016-02" db="EMBL/GenBank/DDBJ databases">
        <authorList>
            <person name="Wen L."/>
            <person name="He K."/>
            <person name="Yang H."/>
        </authorList>
    </citation>
    <scope>NUCLEOTIDE SEQUENCE [LARGE SCALE GENOMIC DNA]</scope>
    <source>
        <strain evidence="2 3">CMW7778B</strain>
    </source>
</reference>
<feature type="transmembrane region" description="Helical" evidence="1">
    <location>
        <begin position="126"/>
        <end position="145"/>
    </location>
</feature>
<proteinExistence type="predicted"/>
<feature type="transmembrane region" description="Helical" evidence="1">
    <location>
        <begin position="7"/>
        <end position="28"/>
    </location>
</feature>
<dbReference type="EMBL" id="LSRC01000004">
    <property type="protein sequence ID" value="KXI19105.1"/>
    <property type="molecule type" value="Genomic_DNA"/>
</dbReference>
<dbReference type="Pfam" id="PF11377">
    <property type="entry name" value="DUF3180"/>
    <property type="match status" value="1"/>
</dbReference>
<organism evidence="2 3">
    <name type="scientific">Gardnerella vaginalis</name>
    <dbReference type="NCBI Taxonomy" id="2702"/>
    <lineage>
        <taxon>Bacteria</taxon>
        <taxon>Bacillati</taxon>
        <taxon>Actinomycetota</taxon>
        <taxon>Actinomycetes</taxon>
        <taxon>Bifidobacteriales</taxon>
        <taxon>Bifidobacteriaceae</taxon>
        <taxon>Gardnerella</taxon>
    </lineage>
</organism>
<feature type="transmembrane region" description="Helical" evidence="1">
    <location>
        <begin position="80"/>
        <end position="106"/>
    </location>
</feature>
<keyword evidence="1" id="KW-0812">Transmembrane</keyword>
<evidence type="ECO:0008006" key="4">
    <source>
        <dbReference type="Google" id="ProtNLM"/>
    </source>
</evidence>
<evidence type="ECO:0000256" key="1">
    <source>
        <dbReference type="SAM" id="Phobius"/>
    </source>
</evidence>
<dbReference type="AlphaFoldDB" id="A0A135ZC29"/>
<keyword evidence="1" id="KW-0472">Membrane</keyword>
<dbReference type="RefSeq" id="WP_075523038.1">
    <property type="nucleotide sequence ID" value="NZ_KQ961850.1"/>
</dbReference>
<dbReference type="Proteomes" id="UP000070505">
    <property type="component" value="Unassembled WGS sequence"/>
</dbReference>
<accession>A0A135ZC29</accession>
<evidence type="ECO:0000313" key="2">
    <source>
        <dbReference type="EMBL" id="KXI19105.1"/>
    </source>
</evidence>
<dbReference type="InterPro" id="IPR021517">
    <property type="entry name" value="DUF3180"/>
</dbReference>